<dbReference type="EMBL" id="LCUC01000331">
    <property type="protein sequence ID" value="KKY32300.1"/>
    <property type="molecule type" value="Genomic_DNA"/>
</dbReference>
<gene>
    <name evidence="2" type="ORF">UCDDA912_g07739</name>
</gene>
<comment type="caution">
    <text evidence="2">The sequence shown here is derived from an EMBL/GenBank/DDBJ whole genome shotgun (WGS) entry which is preliminary data.</text>
</comment>
<dbReference type="PANTHER" id="PTHR38123">
    <property type="entry name" value="CELL WALL SERINE-THREONINE-RICH GALACTOMANNOPROTEIN MP1 (AFU_ORTHOLOGUE AFUA_4G03240)"/>
    <property type="match status" value="1"/>
</dbReference>
<dbReference type="InterPro" id="IPR021054">
    <property type="entry name" value="Cell_wall_mannoprotein_1"/>
</dbReference>
<name>A0A0G2HWB2_9PEZI</name>
<accession>A0A0G2HWB2</accession>
<keyword evidence="3" id="KW-1185">Reference proteome</keyword>
<keyword evidence="1" id="KW-0732">Signal</keyword>
<sequence length="176" mass="17793">MVNFGSLFLFATAITALPSLIRRDPAETLANLQGIDSSTRSLTTTVTSWDGSLLGALGIQSAANDVGTQIDSANTAASDEAQASSADSQTIVTYVTGTLTPDIQASLTALTNREADFQSLGITSVVLSTLQSLQSKSATLGTTLVNIASADQKAAAQSAADAINAAFAAAVTAFSS</sequence>
<dbReference type="OrthoDB" id="3485059at2759"/>
<protein>
    <submittedName>
        <fullName evidence="2">Putative hydrophobic surface binding protein</fullName>
    </submittedName>
</protein>
<dbReference type="Pfam" id="PF12296">
    <property type="entry name" value="HsbA"/>
    <property type="match status" value="1"/>
</dbReference>
<feature type="signal peptide" evidence="1">
    <location>
        <begin position="1"/>
        <end position="16"/>
    </location>
</feature>
<evidence type="ECO:0000313" key="2">
    <source>
        <dbReference type="EMBL" id="KKY32300.1"/>
    </source>
</evidence>
<dbReference type="Proteomes" id="UP000034680">
    <property type="component" value="Unassembled WGS sequence"/>
</dbReference>
<evidence type="ECO:0000256" key="1">
    <source>
        <dbReference type="SAM" id="SignalP"/>
    </source>
</evidence>
<dbReference type="STRING" id="1214573.A0A0G2HWB2"/>
<feature type="chain" id="PRO_5002545618" evidence="1">
    <location>
        <begin position="17"/>
        <end position="176"/>
    </location>
</feature>
<proteinExistence type="predicted"/>
<evidence type="ECO:0000313" key="3">
    <source>
        <dbReference type="Proteomes" id="UP000034680"/>
    </source>
</evidence>
<dbReference type="Gene3D" id="1.20.1280.140">
    <property type="match status" value="1"/>
</dbReference>
<dbReference type="PANTHER" id="PTHR38123:SF1">
    <property type="entry name" value="HYDROPHOBIC SURFACE BINDING PROTEIN"/>
    <property type="match status" value="1"/>
</dbReference>
<dbReference type="GO" id="GO:0005576">
    <property type="term" value="C:extracellular region"/>
    <property type="evidence" value="ECO:0007669"/>
    <property type="project" value="TreeGrafter"/>
</dbReference>
<reference evidence="2 3" key="2">
    <citation type="submission" date="2015-05" db="EMBL/GenBank/DDBJ databases">
        <authorList>
            <person name="Morales-Cruz A."/>
            <person name="Amrine K.C."/>
            <person name="Cantu D."/>
        </authorList>
    </citation>
    <scope>NUCLEOTIDE SEQUENCE [LARGE SCALE GENOMIC DNA]</scope>
    <source>
        <strain evidence="2">DA912</strain>
    </source>
</reference>
<dbReference type="AlphaFoldDB" id="A0A0G2HWB2"/>
<organism evidence="2 3">
    <name type="scientific">Diaporthe ampelina</name>
    <dbReference type="NCBI Taxonomy" id="1214573"/>
    <lineage>
        <taxon>Eukaryota</taxon>
        <taxon>Fungi</taxon>
        <taxon>Dikarya</taxon>
        <taxon>Ascomycota</taxon>
        <taxon>Pezizomycotina</taxon>
        <taxon>Sordariomycetes</taxon>
        <taxon>Sordariomycetidae</taxon>
        <taxon>Diaporthales</taxon>
        <taxon>Diaporthaceae</taxon>
        <taxon>Diaporthe</taxon>
    </lineage>
</organism>
<reference evidence="2 3" key="1">
    <citation type="submission" date="2015-05" db="EMBL/GenBank/DDBJ databases">
        <title>Distinctive expansion of gene families associated with plant cell wall degradation and secondary metabolism in the genomes of grapevine trunk pathogens.</title>
        <authorList>
            <person name="Lawrence D.P."/>
            <person name="Travadon R."/>
            <person name="Rolshausen P.E."/>
            <person name="Baumgartner K."/>
        </authorList>
    </citation>
    <scope>NUCLEOTIDE SEQUENCE [LARGE SCALE GENOMIC DNA]</scope>
    <source>
        <strain evidence="2">DA912</strain>
    </source>
</reference>